<feature type="domain" description="2Fe-2S ferredoxin-type" evidence="8">
    <location>
        <begin position="253"/>
        <end position="342"/>
    </location>
</feature>
<reference evidence="10 11" key="1">
    <citation type="submission" date="2019-03" db="EMBL/GenBank/DDBJ databases">
        <title>Paraburkholderia sp. 4M-K11, isolated from subtropical forest soil.</title>
        <authorList>
            <person name="Gao Z.-H."/>
            <person name="Qiu L.-H."/>
        </authorList>
    </citation>
    <scope>NUCLEOTIDE SEQUENCE [LARGE SCALE GENOMIC DNA]</scope>
    <source>
        <strain evidence="10 11">4M-K11</strain>
    </source>
</reference>
<dbReference type="Gene3D" id="2.40.30.10">
    <property type="entry name" value="Translation factors"/>
    <property type="match status" value="1"/>
</dbReference>
<dbReference type="InterPro" id="IPR017938">
    <property type="entry name" value="Riboflavin_synthase-like_b-brl"/>
</dbReference>
<dbReference type="Pfam" id="PF00175">
    <property type="entry name" value="NAD_binding_1"/>
    <property type="match status" value="1"/>
</dbReference>
<evidence type="ECO:0000256" key="4">
    <source>
        <dbReference type="ARBA" id="ARBA00023002"/>
    </source>
</evidence>
<evidence type="ECO:0000313" key="10">
    <source>
        <dbReference type="EMBL" id="TDG21858.1"/>
    </source>
</evidence>
<keyword evidence="4" id="KW-0560">Oxidoreductase</keyword>
<dbReference type="PRINTS" id="PR00371">
    <property type="entry name" value="FPNCR"/>
</dbReference>
<sequence length="342" mass="36785">MRSRHCNWCCHDIGECEGMNAWVETIEVVVHEAAGGTDDTRVLRLARQDGAPLPAYRPGAHVDVYLPNDLVRQYSLCGPNPQASDYRIAVKRSSESRGGSAWLCSHAGNGTQLRIGLPRHAFGVDETAAHHILVAGGIGVTPVLSMAYALQASGKSFQFEYFVRSEADTVFRDEIMRSPLAAHTRIHPALAPDAVRERVAALLAESKPQSHLYVCGPAALMQMTAELARAALGDGNVHMEAFGPMAPAEAGEREFVVKLGSCSTAVVVPPARSVLACLRDAGHEIGSSCEVGVCGSCMMRVIEGEPDHRDSYLTDDERMAGTHFLPCVSRSKSPVLVLARDT</sequence>
<proteinExistence type="predicted"/>
<dbReference type="PROSITE" id="PS51384">
    <property type="entry name" value="FAD_FR"/>
    <property type="match status" value="1"/>
</dbReference>
<dbReference type="InterPro" id="IPR006058">
    <property type="entry name" value="2Fe2S_fd_BS"/>
</dbReference>
<dbReference type="CDD" id="cd06185">
    <property type="entry name" value="PDR_like"/>
    <property type="match status" value="1"/>
</dbReference>
<evidence type="ECO:0000256" key="3">
    <source>
        <dbReference type="ARBA" id="ARBA00022723"/>
    </source>
</evidence>
<dbReference type="Gene3D" id="3.10.20.30">
    <property type="match status" value="1"/>
</dbReference>
<dbReference type="InterPro" id="IPR001433">
    <property type="entry name" value="OxRdtase_FAD/NAD-bd"/>
</dbReference>
<dbReference type="InterPro" id="IPR039261">
    <property type="entry name" value="FNR_nucleotide-bd"/>
</dbReference>
<evidence type="ECO:0000256" key="5">
    <source>
        <dbReference type="ARBA" id="ARBA00023004"/>
    </source>
</evidence>
<dbReference type="Proteomes" id="UP000295722">
    <property type="component" value="Unassembled WGS sequence"/>
</dbReference>
<accession>A0A4R5M6V0</accession>
<dbReference type="GO" id="GO:0051537">
    <property type="term" value="F:2 iron, 2 sulfur cluster binding"/>
    <property type="evidence" value="ECO:0007669"/>
    <property type="project" value="UniProtKB-KW"/>
</dbReference>
<dbReference type="SUPFAM" id="SSF63380">
    <property type="entry name" value="Riboflavin synthase domain-like"/>
    <property type="match status" value="1"/>
</dbReference>
<dbReference type="GO" id="GO:0046872">
    <property type="term" value="F:metal ion binding"/>
    <property type="evidence" value="ECO:0007669"/>
    <property type="project" value="UniProtKB-KW"/>
</dbReference>
<dbReference type="InterPro" id="IPR036010">
    <property type="entry name" value="2Fe-2S_ferredoxin-like_sf"/>
</dbReference>
<evidence type="ECO:0000256" key="6">
    <source>
        <dbReference type="ARBA" id="ARBA00023014"/>
    </source>
</evidence>
<dbReference type="EMBL" id="SMRP01000010">
    <property type="protein sequence ID" value="TDG21858.1"/>
    <property type="molecule type" value="Genomic_DNA"/>
</dbReference>
<dbReference type="SUPFAM" id="SSF54292">
    <property type="entry name" value="2Fe-2S ferredoxin-like"/>
    <property type="match status" value="1"/>
</dbReference>
<dbReference type="InterPro" id="IPR050415">
    <property type="entry name" value="MRET"/>
</dbReference>
<dbReference type="AlphaFoldDB" id="A0A4R5M6V0"/>
<keyword evidence="6" id="KW-0411">Iron-sulfur</keyword>
<dbReference type="PROSITE" id="PS00197">
    <property type="entry name" value="2FE2S_FER_1"/>
    <property type="match status" value="1"/>
</dbReference>
<evidence type="ECO:0000259" key="9">
    <source>
        <dbReference type="PROSITE" id="PS51384"/>
    </source>
</evidence>
<dbReference type="InterPro" id="IPR012675">
    <property type="entry name" value="Beta-grasp_dom_sf"/>
</dbReference>
<dbReference type="GO" id="GO:0016491">
    <property type="term" value="F:oxidoreductase activity"/>
    <property type="evidence" value="ECO:0007669"/>
    <property type="project" value="UniProtKB-KW"/>
</dbReference>
<dbReference type="InterPro" id="IPR001709">
    <property type="entry name" value="Flavoprot_Pyr_Nucl_cyt_Rdtase"/>
</dbReference>
<gene>
    <name evidence="10" type="ORF">EYW47_21130</name>
</gene>
<keyword evidence="3" id="KW-0479">Metal-binding</keyword>
<keyword evidence="11" id="KW-1185">Reference proteome</keyword>
<dbReference type="PRINTS" id="PR00409">
    <property type="entry name" value="PHDIOXRDTASE"/>
</dbReference>
<evidence type="ECO:0000256" key="1">
    <source>
        <dbReference type="ARBA" id="ARBA00022630"/>
    </source>
</evidence>
<dbReference type="InterPro" id="IPR001041">
    <property type="entry name" value="2Fe-2S_ferredoxin-type"/>
</dbReference>
<name>A0A4R5M6V0_9BURK</name>
<dbReference type="PANTHER" id="PTHR47354:SF1">
    <property type="entry name" value="CARNITINE MONOOXYGENASE REDUCTASE SUBUNIT"/>
    <property type="match status" value="1"/>
</dbReference>
<comment type="cofactor">
    <cofactor evidence="7">
        <name>[2Fe-2S] cluster</name>
        <dbReference type="ChEBI" id="CHEBI:190135"/>
    </cofactor>
</comment>
<feature type="domain" description="FAD-binding FR-type" evidence="9">
    <location>
        <begin position="19"/>
        <end position="125"/>
    </location>
</feature>
<evidence type="ECO:0000259" key="8">
    <source>
        <dbReference type="PROSITE" id="PS51085"/>
    </source>
</evidence>
<protein>
    <submittedName>
        <fullName evidence="10">Oxidoreductase</fullName>
    </submittedName>
</protein>
<evidence type="ECO:0000256" key="2">
    <source>
        <dbReference type="ARBA" id="ARBA00022714"/>
    </source>
</evidence>
<keyword evidence="5" id="KW-0408">Iron</keyword>
<evidence type="ECO:0000256" key="7">
    <source>
        <dbReference type="ARBA" id="ARBA00034078"/>
    </source>
</evidence>
<dbReference type="Gene3D" id="3.40.50.80">
    <property type="entry name" value="Nucleotide-binding domain of ferredoxin-NADP reductase (FNR) module"/>
    <property type="match status" value="1"/>
</dbReference>
<dbReference type="PROSITE" id="PS51085">
    <property type="entry name" value="2FE2S_FER_2"/>
    <property type="match status" value="1"/>
</dbReference>
<dbReference type="InterPro" id="IPR017927">
    <property type="entry name" value="FAD-bd_FR_type"/>
</dbReference>
<dbReference type="CDD" id="cd00207">
    <property type="entry name" value="fer2"/>
    <property type="match status" value="1"/>
</dbReference>
<dbReference type="Pfam" id="PF00111">
    <property type="entry name" value="Fer2"/>
    <property type="match status" value="1"/>
</dbReference>
<dbReference type="PANTHER" id="PTHR47354">
    <property type="entry name" value="NADH OXIDOREDUCTASE HCR"/>
    <property type="match status" value="1"/>
</dbReference>
<organism evidence="10 11">
    <name type="scientific">Paraburkholderia silviterrae</name>
    <dbReference type="NCBI Taxonomy" id="2528715"/>
    <lineage>
        <taxon>Bacteria</taxon>
        <taxon>Pseudomonadati</taxon>
        <taxon>Pseudomonadota</taxon>
        <taxon>Betaproteobacteria</taxon>
        <taxon>Burkholderiales</taxon>
        <taxon>Burkholderiaceae</taxon>
        <taxon>Paraburkholderia</taxon>
    </lineage>
</organism>
<comment type="caution">
    <text evidence="10">The sequence shown here is derived from an EMBL/GenBank/DDBJ whole genome shotgun (WGS) entry which is preliminary data.</text>
</comment>
<evidence type="ECO:0000313" key="11">
    <source>
        <dbReference type="Proteomes" id="UP000295722"/>
    </source>
</evidence>
<dbReference type="OrthoDB" id="544091at2"/>
<keyword evidence="2" id="KW-0001">2Fe-2S</keyword>
<dbReference type="SUPFAM" id="SSF52343">
    <property type="entry name" value="Ferredoxin reductase-like, C-terminal NADP-linked domain"/>
    <property type="match status" value="1"/>
</dbReference>
<keyword evidence="1" id="KW-0285">Flavoprotein</keyword>